<dbReference type="EMBL" id="HBUF01510712">
    <property type="protein sequence ID" value="CAG6746614.1"/>
    <property type="molecule type" value="Transcribed_RNA"/>
</dbReference>
<protein>
    <submittedName>
        <fullName evidence="3">Uncharacterized protein</fullName>
    </submittedName>
</protein>
<evidence type="ECO:0000313" key="3">
    <source>
        <dbReference type="EMBL" id="CAG6746616.1"/>
    </source>
</evidence>
<keyword evidence="2" id="KW-1133">Transmembrane helix</keyword>
<proteinExistence type="predicted"/>
<evidence type="ECO:0000256" key="1">
    <source>
        <dbReference type="SAM" id="MobiDB-lite"/>
    </source>
</evidence>
<name>A0A8D8ZIF6_9HEMI</name>
<dbReference type="EMBL" id="HBUF01510714">
    <property type="protein sequence ID" value="CAG6746616.1"/>
    <property type="molecule type" value="Transcribed_RNA"/>
</dbReference>
<evidence type="ECO:0000256" key="2">
    <source>
        <dbReference type="SAM" id="Phobius"/>
    </source>
</evidence>
<accession>A0A8D8ZIF6</accession>
<dbReference type="EMBL" id="HBUF01510713">
    <property type="protein sequence ID" value="CAG6746615.1"/>
    <property type="molecule type" value="Transcribed_RNA"/>
</dbReference>
<feature type="compositionally biased region" description="Polar residues" evidence="1">
    <location>
        <begin position="11"/>
        <end position="33"/>
    </location>
</feature>
<feature type="transmembrane region" description="Helical" evidence="2">
    <location>
        <begin position="42"/>
        <end position="63"/>
    </location>
</feature>
<sequence length="120" mass="13622">MSERELPSRVLTEQQNSQPTRNPHPQIQSSKSVPSLNNVDTIILMEIKLIIPIIGIYLFYLFIKGLVAASGRWPVLYISFMFGFSNILSRDFPLASRFLFSNLGSFTATILSRALLMKRT</sequence>
<feature type="transmembrane region" description="Helical" evidence="2">
    <location>
        <begin position="98"/>
        <end position="116"/>
    </location>
</feature>
<keyword evidence="2" id="KW-0812">Transmembrane</keyword>
<reference evidence="3" key="1">
    <citation type="submission" date="2021-05" db="EMBL/GenBank/DDBJ databases">
        <authorList>
            <person name="Alioto T."/>
            <person name="Alioto T."/>
            <person name="Gomez Garrido J."/>
        </authorList>
    </citation>
    <scope>NUCLEOTIDE SEQUENCE</scope>
</reference>
<dbReference type="AlphaFoldDB" id="A0A8D8ZIF6"/>
<keyword evidence="2" id="KW-0472">Membrane</keyword>
<organism evidence="3">
    <name type="scientific">Cacopsylla melanoneura</name>
    <dbReference type="NCBI Taxonomy" id="428564"/>
    <lineage>
        <taxon>Eukaryota</taxon>
        <taxon>Metazoa</taxon>
        <taxon>Ecdysozoa</taxon>
        <taxon>Arthropoda</taxon>
        <taxon>Hexapoda</taxon>
        <taxon>Insecta</taxon>
        <taxon>Pterygota</taxon>
        <taxon>Neoptera</taxon>
        <taxon>Paraneoptera</taxon>
        <taxon>Hemiptera</taxon>
        <taxon>Sternorrhyncha</taxon>
        <taxon>Psylloidea</taxon>
        <taxon>Psyllidae</taxon>
        <taxon>Psyllinae</taxon>
        <taxon>Cacopsylla</taxon>
    </lineage>
</organism>
<feature type="region of interest" description="Disordered" evidence="1">
    <location>
        <begin position="1"/>
        <end position="33"/>
    </location>
</feature>